<gene>
    <name evidence="4" type="ORF">SAMEA1410922_00356</name>
</gene>
<keyword evidence="1" id="KW-0812">Transmembrane</keyword>
<keyword evidence="2" id="KW-0732">Signal</keyword>
<evidence type="ECO:0000256" key="1">
    <source>
        <dbReference type="SAM" id="Phobius"/>
    </source>
</evidence>
<feature type="transmembrane region" description="Helical" evidence="1">
    <location>
        <begin position="179"/>
        <end position="199"/>
    </location>
</feature>
<dbReference type="Pfam" id="PF04536">
    <property type="entry name" value="TPM_phosphatase"/>
    <property type="match status" value="1"/>
</dbReference>
<keyword evidence="1" id="KW-1133">Transmembrane helix</keyword>
<evidence type="ECO:0000256" key="2">
    <source>
        <dbReference type="SAM" id="SignalP"/>
    </source>
</evidence>
<protein>
    <submittedName>
        <fullName evidence="4">Beta-propeller domain-containing protein</fullName>
    </submittedName>
</protein>
<dbReference type="PANTHER" id="PTHR30373">
    <property type="entry name" value="UPF0603 PROTEIN YGCG"/>
    <property type="match status" value="1"/>
</dbReference>
<evidence type="ECO:0000313" key="4">
    <source>
        <dbReference type="EMBL" id="VTU06358.1"/>
    </source>
</evidence>
<evidence type="ECO:0000259" key="3">
    <source>
        <dbReference type="Pfam" id="PF04536"/>
    </source>
</evidence>
<accession>A0ABY6TIM9</accession>
<dbReference type="PANTHER" id="PTHR30373:SF2">
    <property type="entry name" value="UPF0603 PROTEIN YGCG"/>
    <property type="match status" value="1"/>
</dbReference>
<dbReference type="GeneID" id="86154762"/>
<keyword evidence="5" id="KW-1185">Reference proteome</keyword>
<reference evidence="4 5" key="1">
    <citation type="submission" date="2019-05" db="EMBL/GenBank/DDBJ databases">
        <authorList>
            <consortium name="Pathogen Informatics"/>
        </authorList>
    </citation>
    <scope>NUCLEOTIDE SEQUENCE [LARGE SCALE GENOMIC DNA]</scope>
    <source>
        <strain evidence="4 5">NM319</strain>
    </source>
</reference>
<dbReference type="RefSeq" id="WP_135709219.1">
    <property type="nucleotide sequence ID" value="NZ_CABFKI010000002.1"/>
</dbReference>
<feature type="signal peptide" evidence="2">
    <location>
        <begin position="1"/>
        <end position="22"/>
    </location>
</feature>
<organism evidence="4 5">
    <name type="scientific">Actinobacillus porcinus</name>
    <dbReference type="NCBI Taxonomy" id="51048"/>
    <lineage>
        <taxon>Bacteria</taxon>
        <taxon>Pseudomonadati</taxon>
        <taxon>Pseudomonadota</taxon>
        <taxon>Gammaproteobacteria</taxon>
        <taxon>Pasteurellales</taxon>
        <taxon>Pasteurellaceae</taxon>
        <taxon>Actinobacillus</taxon>
    </lineage>
</organism>
<feature type="domain" description="TPM" evidence="3">
    <location>
        <begin position="35"/>
        <end position="158"/>
    </location>
</feature>
<keyword evidence="1" id="KW-0472">Membrane</keyword>
<comment type="caution">
    <text evidence="4">The sequence shown here is derived from an EMBL/GenBank/DDBJ whole genome shotgun (WGS) entry which is preliminary data.</text>
</comment>
<evidence type="ECO:0000313" key="5">
    <source>
        <dbReference type="Proteomes" id="UP000308167"/>
    </source>
</evidence>
<dbReference type="Proteomes" id="UP000308167">
    <property type="component" value="Unassembled WGS sequence"/>
</dbReference>
<dbReference type="InterPro" id="IPR007621">
    <property type="entry name" value="TPM_dom"/>
</dbReference>
<feature type="chain" id="PRO_5046526213" evidence="2">
    <location>
        <begin position="23"/>
        <end position="265"/>
    </location>
</feature>
<name>A0ABY6TIM9_9PAST</name>
<sequence length="265" mass="28562">MAKWLKSAVVFFTFFIASVAVAKDFPAPPNPFRYVNDYTHTLSTNEVNYLENKLQDYSRQTSSQIAVVIIGSTGQYAIADYAFQLGDQWGIGRKNLDNGVLLLVAKNDRKVFIATGYGLEGALPDALLSQIIRKVILPNFRSGNYGNGINQALDHIIAASQKEYDALPADAKDEGIDDYIPFIMVCVFILFVLFGEISWRAPYVSRSHSHQHLQNAAILAAMLEQSRRNRYGNGNGGGFGGGFGGGDSGGFGGGSFGGGGAGGSW</sequence>
<proteinExistence type="predicted"/>
<dbReference type="Gene3D" id="3.10.310.50">
    <property type="match status" value="1"/>
</dbReference>
<dbReference type="EMBL" id="CABFKI010000002">
    <property type="protein sequence ID" value="VTU06358.1"/>
    <property type="molecule type" value="Genomic_DNA"/>
</dbReference>